<proteinExistence type="predicted"/>
<dbReference type="PANTHER" id="PTHR43157:SF31">
    <property type="entry name" value="PHOSPHATIDYLINOSITOL-GLYCAN BIOSYNTHESIS CLASS F PROTEIN"/>
    <property type="match status" value="1"/>
</dbReference>
<dbReference type="EMBL" id="JBHTEE010000001">
    <property type="protein sequence ID" value="MFC7600694.1"/>
    <property type="molecule type" value="Genomic_DNA"/>
</dbReference>
<reference evidence="3" key="1">
    <citation type="journal article" date="2019" name="Int. J. Syst. Evol. Microbiol.">
        <title>The Global Catalogue of Microorganisms (GCM) 10K type strain sequencing project: providing services to taxonomists for standard genome sequencing and annotation.</title>
        <authorList>
            <consortium name="The Broad Institute Genomics Platform"/>
            <consortium name="The Broad Institute Genome Sequencing Center for Infectious Disease"/>
            <person name="Wu L."/>
            <person name="Ma J."/>
        </authorList>
    </citation>
    <scope>NUCLEOTIDE SEQUENCE [LARGE SCALE GENOMIC DNA]</scope>
    <source>
        <strain evidence="3">JCM 10083</strain>
    </source>
</reference>
<evidence type="ECO:0000256" key="1">
    <source>
        <dbReference type="ARBA" id="ARBA00023002"/>
    </source>
</evidence>
<protein>
    <submittedName>
        <fullName evidence="2">SDR family NAD(P)-dependent oxidoreductase</fullName>
    </submittedName>
</protein>
<evidence type="ECO:0000313" key="2">
    <source>
        <dbReference type="EMBL" id="MFC7600694.1"/>
    </source>
</evidence>
<organism evidence="2 3">
    <name type="scientific">Streptosporangium amethystogenes subsp. fukuiense</name>
    <dbReference type="NCBI Taxonomy" id="698418"/>
    <lineage>
        <taxon>Bacteria</taxon>
        <taxon>Bacillati</taxon>
        <taxon>Actinomycetota</taxon>
        <taxon>Actinomycetes</taxon>
        <taxon>Streptosporangiales</taxon>
        <taxon>Streptosporangiaceae</taxon>
        <taxon>Streptosporangium</taxon>
    </lineage>
</organism>
<comment type="caution">
    <text evidence="2">The sequence shown here is derived from an EMBL/GenBank/DDBJ whole genome shotgun (WGS) entry which is preliminary data.</text>
</comment>
<keyword evidence="3" id="KW-1185">Reference proteome</keyword>
<dbReference type="SUPFAM" id="SSF51735">
    <property type="entry name" value="NAD(P)-binding Rossmann-fold domains"/>
    <property type="match status" value="1"/>
</dbReference>
<dbReference type="PANTHER" id="PTHR43157">
    <property type="entry name" value="PHOSPHATIDYLINOSITOL-GLYCAN BIOSYNTHESIS CLASS F PROTEIN-RELATED"/>
    <property type="match status" value="1"/>
</dbReference>
<dbReference type="Pfam" id="PF00106">
    <property type="entry name" value="adh_short"/>
    <property type="match status" value="1"/>
</dbReference>
<dbReference type="InterPro" id="IPR002347">
    <property type="entry name" value="SDR_fam"/>
</dbReference>
<dbReference type="InterPro" id="IPR036291">
    <property type="entry name" value="NAD(P)-bd_dom_sf"/>
</dbReference>
<dbReference type="Proteomes" id="UP001596514">
    <property type="component" value="Unassembled WGS sequence"/>
</dbReference>
<name>A0ABW2SXB2_9ACTN</name>
<dbReference type="RefSeq" id="WP_343978929.1">
    <property type="nucleotide sequence ID" value="NZ_BAAAGK010000173.1"/>
</dbReference>
<sequence>MGPTVVITGGNRGIGLATAEEFARRDHRVVVVARNPAAAGEAARLGADLVAGDLSTLKGVRAVAEALAGTCPRLDVLVHNAGIWPSARRLTEDGFEESFAVNHLAPFLLNHLLEDRLSRVVQVTAGLYGTGQVDLARTPAGADFSPLRTYANTKLCNLALMPLWAERWRSRGITIDAVHPGVIRTGLGDRSGLAGVLLRAAKRLWKAPADGAAPVVRLALDRAGTGRYFDVDRELPLASVAADPARAGELWAQAAELTGVA</sequence>
<dbReference type="Gene3D" id="3.40.50.720">
    <property type="entry name" value="NAD(P)-binding Rossmann-like Domain"/>
    <property type="match status" value="1"/>
</dbReference>
<keyword evidence="1" id="KW-0560">Oxidoreductase</keyword>
<accession>A0ABW2SXB2</accession>
<gene>
    <name evidence="2" type="ORF">ACFQVD_11360</name>
</gene>
<evidence type="ECO:0000313" key="3">
    <source>
        <dbReference type="Proteomes" id="UP001596514"/>
    </source>
</evidence>
<dbReference type="PRINTS" id="PR00081">
    <property type="entry name" value="GDHRDH"/>
</dbReference>